<gene>
    <name evidence="2" type="ORF">NCTC11327_03190</name>
</gene>
<reference evidence="2 3" key="1">
    <citation type="submission" date="2018-06" db="EMBL/GenBank/DDBJ databases">
        <authorList>
            <consortium name="Pathogen Informatics"/>
            <person name="Doyle S."/>
        </authorList>
    </citation>
    <scope>NUCLEOTIDE SEQUENCE [LARGE SCALE GENOMIC DNA]</scope>
    <source>
        <strain evidence="2 3">NCTC11327</strain>
    </source>
</reference>
<dbReference type="EMBL" id="UHIP01000002">
    <property type="protein sequence ID" value="SUQ26330.1"/>
    <property type="molecule type" value="Genomic_DNA"/>
</dbReference>
<feature type="compositionally biased region" description="Basic and acidic residues" evidence="1">
    <location>
        <begin position="16"/>
        <end position="33"/>
    </location>
</feature>
<evidence type="ECO:0000313" key="3">
    <source>
        <dbReference type="Proteomes" id="UP000254626"/>
    </source>
</evidence>
<name>A0AAX2LSQ2_VIBFL</name>
<organism evidence="2 3">
    <name type="scientific">Vibrio fluvialis</name>
    <dbReference type="NCBI Taxonomy" id="676"/>
    <lineage>
        <taxon>Bacteria</taxon>
        <taxon>Pseudomonadati</taxon>
        <taxon>Pseudomonadota</taxon>
        <taxon>Gammaproteobacteria</taxon>
        <taxon>Vibrionales</taxon>
        <taxon>Vibrionaceae</taxon>
        <taxon>Vibrio</taxon>
    </lineage>
</organism>
<dbReference type="AlphaFoldDB" id="A0AAX2LSQ2"/>
<evidence type="ECO:0000313" key="2">
    <source>
        <dbReference type="EMBL" id="SUQ26330.1"/>
    </source>
</evidence>
<proteinExistence type="predicted"/>
<evidence type="ECO:0000256" key="1">
    <source>
        <dbReference type="SAM" id="MobiDB-lite"/>
    </source>
</evidence>
<comment type="caution">
    <text evidence="2">The sequence shown here is derived from an EMBL/GenBank/DDBJ whole genome shotgun (WGS) entry which is preliminary data.</text>
</comment>
<feature type="region of interest" description="Disordered" evidence="1">
    <location>
        <begin position="16"/>
        <end position="45"/>
    </location>
</feature>
<dbReference type="Proteomes" id="UP000254626">
    <property type="component" value="Unassembled WGS sequence"/>
</dbReference>
<sequence>MTFMKDYVFVPVELEHEAGKENEQPSEQEEKRLALVQQAQQQGGC</sequence>
<protein>
    <submittedName>
        <fullName evidence="2">Uncharacterized protein</fullName>
    </submittedName>
</protein>
<accession>A0AAX2LSQ2</accession>